<evidence type="ECO:0000313" key="10">
    <source>
        <dbReference type="Proteomes" id="UP000594262"/>
    </source>
</evidence>
<keyword evidence="2 6" id="KW-0349">Heme</keyword>
<keyword evidence="10" id="KW-1185">Reference proteome</keyword>
<feature type="domain" description="Globin" evidence="8">
    <location>
        <begin position="2"/>
        <end position="106"/>
    </location>
</feature>
<evidence type="ECO:0000259" key="8">
    <source>
        <dbReference type="Pfam" id="PF00042"/>
    </source>
</evidence>
<keyword evidence="3 6" id="KW-0561">Oxygen transport</keyword>
<dbReference type="Proteomes" id="UP000594262">
    <property type="component" value="Unplaced"/>
</dbReference>
<sequence>TLYPQLRYMFRSLPEDIQFEDLFKTDALKMHVDKVRDVLELLINKIDNVEELVNTLVDFGRQHHMLGAEQRYATALAASFQYGICMIMDVDSSVENAWDSLLRFVMDLLKLGMRMEKEAQEKESLNKGYNTEELLEKAQDGGEALDENENSAPMPLALINEDDSTSSVRTFHVAEADPDG</sequence>
<evidence type="ECO:0000256" key="3">
    <source>
        <dbReference type="ARBA" id="ARBA00022621"/>
    </source>
</evidence>
<dbReference type="OrthoDB" id="436496at2759"/>
<dbReference type="AlphaFoldDB" id="A0A7M5XFD5"/>
<evidence type="ECO:0000313" key="9">
    <source>
        <dbReference type="EnsemblMetazoa" id="CLYHEMP022039.1"/>
    </source>
</evidence>
<evidence type="ECO:0000256" key="1">
    <source>
        <dbReference type="ARBA" id="ARBA00022448"/>
    </source>
</evidence>
<dbReference type="Gene3D" id="1.10.490.10">
    <property type="entry name" value="Globins"/>
    <property type="match status" value="1"/>
</dbReference>
<dbReference type="PANTHER" id="PTHR46458:SF1">
    <property type="entry name" value="GEO09476P1"/>
    <property type="match status" value="1"/>
</dbReference>
<evidence type="ECO:0000256" key="2">
    <source>
        <dbReference type="ARBA" id="ARBA00022617"/>
    </source>
</evidence>
<dbReference type="EnsemblMetazoa" id="CLYHEMT022039.1">
    <property type="protein sequence ID" value="CLYHEMP022039.1"/>
    <property type="gene ID" value="CLYHEMG022039"/>
</dbReference>
<dbReference type="GO" id="GO:0020037">
    <property type="term" value="F:heme binding"/>
    <property type="evidence" value="ECO:0007669"/>
    <property type="project" value="InterPro"/>
</dbReference>
<reference evidence="9" key="1">
    <citation type="submission" date="2021-01" db="UniProtKB">
        <authorList>
            <consortium name="EnsemblMetazoa"/>
        </authorList>
    </citation>
    <scope>IDENTIFICATION</scope>
</reference>
<comment type="similarity">
    <text evidence="6">Belongs to the globin family.</text>
</comment>
<accession>A0A7M5XFD5</accession>
<name>A0A7M5XFD5_9CNID</name>
<evidence type="ECO:0000256" key="7">
    <source>
        <dbReference type="SAM" id="MobiDB-lite"/>
    </source>
</evidence>
<dbReference type="InterPro" id="IPR009050">
    <property type="entry name" value="Globin-like_sf"/>
</dbReference>
<evidence type="ECO:0000256" key="6">
    <source>
        <dbReference type="RuleBase" id="RU000356"/>
    </source>
</evidence>
<dbReference type="GO" id="GO:0005344">
    <property type="term" value="F:oxygen carrier activity"/>
    <property type="evidence" value="ECO:0007669"/>
    <property type="project" value="UniProtKB-KW"/>
</dbReference>
<dbReference type="InterPro" id="IPR012292">
    <property type="entry name" value="Globin/Proto"/>
</dbReference>
<dbReference type="InterPro" id="IPR000971">
    <property type="entry name" value="Globin"/>
</dbReference>
<evidence type="ECO:0000256" key="4">
    <source>
        <dbReference type="ARBA" id="ARBA00022723"/>
    </source>
</evidence>
<keyword evidence="4" id="KW-0479">Metal-binding</keyword>
<dbReference type="CDD" id="cd01040">
    <property type="entry name" value="Mb-like"/>
    <property type="match status" value="1"/>
</dbReference>
<organism evidence="9 10">
    <name type="scientific">Clytia hemisphaerica</name>
    <dbReference type="NCBI Taxonomy" id="252671"/>
    <lineage>
        <taxon>Eukaryota</taxon>
        <taxon>Metazoa</taxon>
        <taxon>Cnidaria</taxon>
        <taxon>Hydrozoa</taxon>
        <taxon>Hydroidolina</taxon>
        <taxon>Leptothecata</taxon>
        <taxon>Obeliida</taxon>
        <taxon>Clytiidae</taxon>
        <taxon>Clytia</taxon>
    </lineage>
</organism>
<proteinExistence type="inferred from homology"/>
<dbReference type="InterPro" id="IPR050532">
    <property type="entry name" value="Globin-like_OT"/>
</dbReference>
<keyword evidence="1 6" id="KW-0813">Transport</keyword>
<dbReference type="Pfam" id="PF00042">
    <property type="entry name" value="Globin"/>
    <property type="match status" value="1"/>
</dbReference>
<dbReference type="InterPro" id="IPR044399">
    <property type="entry name" value="Mb-like_M"/>
</dbReference>
<evidence type="ECO:0000256" key="5">
    <source>
        <dbReference type="ARBA" id="ARBA00023004"/>
    </source>
</evidence>
<dbReference type="GO" id="GO:0046872">
    <property type="term" value="F:metal ion binding"/>
    <property type="evidence" value="ECO:0007669"/>
    <property type="project" value="UniProtKB-KW"/>
</dbReference>
<dbReference type="PANTHER" id="PTHR46458">
    <property type="entry name" value="BLR2807 PROTEIN"/>
    <property type="match status" value="1"/>
</dbReference>
<keyword evidence="5" id="KW-0408">Iron</keyword>
<dbReference type="GO" id="GO:0019825">
    <property type="term" value="F:oxygen binding"/>
    <property type="evidence" value="ECO:0007669"/>
    <property type="project" value="InterPro"/>
</dbReference>
<dbReference type="SUPFAM" id="SSF46458">
    <property type="entry name" value="Globin-like"/>
    <property type="match status" value="1"/>
</dbReference>
<feature type="region of interest" description="Disordered" evidence="7">
    <location>
        <begin position="160"/>
        <end position="180"/>
    </location>
</feature>
<protein>
    <recommendedName>
        <fullName evidence="8">Globin domain-containing protein</fullName>
    </recommendedName>
</protein>